<organism evidence="1">
    <name type="scientific">Loa loa</name>
    <name type="common">Eye worm</name>
    <name type="synonym">Filaria loa</name>
    <dbReference type="NCBI Taxonomy" id="7209"/>
    <lineage>
        <taxon>Eukaryota</taxon>
        <taxon>Metazoa</taxon>
        <taxon>Ecdysozoa</taxon>
        <taxon>Nematoda</taxon>
        <taxon>Chromadorea</taxon>
        <taxon>Rhabditida</taxon>
        <taxon>Spirurina</taxon>
        <taxon>Spiruromorpha</taxon>
        <taxon>Filarioidea</taxon>
        <taxon>Onchocercidae</taxon>
        <taxon>Loa</taxon>
    </lineage>
</organism>
<dbReference type="AlphaFoldDB" id="A0A1S0UD69"/>
<dbReference type="InterPro" id="IPR043159">
    <property type="entry name" value="Lectin_gal-bd_sf"/>
</dbReference>
<reference evidence="1" key="1">
    <citation type="submission" date="2012-04" db="EMBL/GenBank/DDBJ databases">
        <title>The Genome Sequence of Loa loa.</title>
        <authorList>
            <consortium name="The Broad Institute Genome Sequencing Platform"/>
            <consortium name="Broad Institute Genome Sequencing Center for Infectious Disease"/>
            <person name="Nutman T.B."/>
            <person name="Fink D.L."/>
            <person name="Russ C."/>
            <person name="Young S."/>
            <person name="Zeng Q."/>
            <person name="Gargeya S."/>
            <person name="Alvarado L."/>
            <person name="Berlin A."/>
            <person name="Chapman S.B."/>
            <person name="Chen Z."/>
            <person name="Freedman E."/>
            <person name="Gellesch M."/>
            <person name="Goldberg J."/>
            <person name="Griggs A."/>
            <person name="Gujja S."/>
            <person name="Heilman E.R."/>
            <person name="Heiman D."/>
            <person name="Howarth C."/>
            <person name="Mehta T."/>
            <person name="Neiman D."/>
            <person name="Pearson M."/>
            <person name="Roberts A."/>
            <person name="Saif S."/>
            <person name="Shea T."/>
            <person name="Shenoy N."/>
            <person name="Sisk P."/>
            <person name="Stolte C."/>
            <person name="Sykes S."/>
            <person name="White J."/>
            <person name="Yandava C."/>
            <person name="Haas B."/>
            <person name="Henn M.R."/>
            <person name="Nusbaum C."/>
            <person name="Birren B."/>
        </authorList>
    </citation>
    <scope>NUCLEOTIDE SEQUENCE [LARGE SCALE GENOMIC DNA]</scope>
</reference>
<dbReference type="RefSeq" id="XP_003136080.1">
    <property type="nucleotide sequence ID" value="XM_003136032.1"/>
</dbReference>
<name>A0A1S0UD69_LOALO</name>
<dbReference type="KEGG" id="loa:LOAG_00492"/>
<dbReference type="Gene3D" id="2.60.120.740">
    <property type="match status" value="1"/>
</dbReference>
<dbReference type="GeneID" id="9937860"/>
<protein>
    <submittedName>
        <fullName evidence="1">Uncharacterized protein</fullName>
    </submittedName>
</protein>
<dbReference type="CTD" id="9937860"/>
<accession>A0A1S0UD69</accession>
<dbReference type="OMA" id="CEVIQAH"/>
<sequence length="81" mass="9254">MMESLRSNLVQACDDEQIILHCPKNTQILLENIFYGRLVPNDQLCPSLHSKHQFPSSENISCEVIQAHVKVRRIEVIVLLG</sequence>
<evidence type="ECO:0000313" key="1">
    <source>
        <dbReference type="EMBL" id="EFO27984.1"/>
    </source>
</evidence>
<dbReference type="EMBL" id="JH712083">
    <property type="protein sequence ID" value="EFO27984.1"/>
    <property type="molecule type" value="Genomic_DNA"/>
</dbReference>
<gene>
    <name evidence="1" type="ORF">LOAG_00492</name>
</gene>
<proteinExistence type="predicted"/>
<dbReference type="OrthoDB" id="5970528at2759"/>
<dbReference type="InParanoid" id="A0A1S0UD69"/>